<keyword evidence="2" id="KW-1133">Transmembrane helix</keyword>
<proteinExistence type="predicted"/>
<evidence type="ECO:0000259" key="3">
    <source>
        <dbReference type="SMART" id="SM00062"/>
    </source>
</evidence>
<dbReference type="GeneID" id="65096184"/>
<dbReference type="EMBL" id="CP075546">
    <property type="protein sequence ID" value="QVV89568.1"/>
    <property type="molecule type" value="Genomic_DNA"/>
</dbReference>
<keyword evidence="1" id="KW-0732">Signal</keyword>
<evidence type="ECO:0000256" key="2">
    <source>
        <dbReference type="SAM" id="Phobius"/>
    </source>
</evidence>
<dbReference type="PANTHER" id="PTHR35936">
    <property type="entry name" value="MEMBRANE-BOUND LYTIC MUREIN TRANSGLYCOSYLASE F"/>
    <property type="match status" value="1"/>
</dbReference>
<organism evidence="4 5">
    <name type="scientific">Methanospirillum purgamenti</name>
    <dbReference type="NCBI Taxonomy" id="2834276"/>
    <lineage>
        <taxon>Archaea</taxon>
        <taxon>Methanobacteriati</taxon>
        <taxon>Methanobacteriota</taxon>
        <taxon>Stenosarchaea group</taxon>
        <taxon>Methanomicrobia</taxon>
        <taxon>Methanomicrobiales</taxon>
        <taxon>Methanospirillaceae</taxon>
        <taxon>Methanospirillum</taxon>
    </lineage>
</organism>
<evidence type="ECO:0000313" key="4">
    <source>
        <dbReference type="EMBL" id="QVV89568.1"/>
    </source>
</evidence>
<gene>
    <name evidence="4" type="ORF">KHC33_03330</name>
</gene>
<dbReference type="KEGG" id="mrtj:KHC33_03330"/>
<dbReference type="Pfam" id="PF00497">
    <property type="entry name" value="SBP_bac_3"/>
    <property type="match status" value="1"/>
</dbReference>
<keyword evidence="2" id="KW-0812">Transmembrane</keyword>
<dbReference type="Proteomes" id="UP000680656">
    <property type="component" value="Chromosome"/>
</dbReference>
<feature type="transmembrane region" description="Helical" evidence="2">
    <location>
        <begin position="6"/>
        <end position="24"/>
    </location>
</feature>
<sequence>MNRRYVIPIILLIFAGIFLSFSYFHPHFDSSLTRCIDQGYIIIGYSIEPPYAYIDNSEITGESPEVAREIVRRLGISNIIWRQTEFGSLISELEAGKIDVIASGMFITEARKEQIAFSLPSIHVLQGLLVKKGNPHNIHSYRQAFQNMDVSIAVLSGSVEELIFRELGMSEDRLIHVPDAISGLASVETGKIDGFALSSPPIRWIEKHNPSRMVEQAYPFDQTDISKSIISGNGAFGFRKSDKKLLDAWNEQMILYIGSEEHQELVRQFGIMKEELPDYHSQQYGSEKTLL</sequence>
<dbReference type="Gene3D" id="3.40.190.10">
    <property type="entry name" value="Periplasmic binding protein-like II"/>
    <property type="match status" value="2"/>
</dbReference>
<dbReference type="AlphaFoldDB" id="A0A8E7B302"/>
<name>A0A8E7B302_9EURY</name>
<dbReference type="SMART" id="SM00062">
    <property type="entry name" value="PBPb"/>
    <property type="match status" value="1"/>
</dbReference>
<evidence type="ECO:0000313" key="5">
    <source>
        <dbReference type="Proteomes" id="UP000680656"/>
    </source>
</evidence>
<dbReference type="PANTHER" id="PTHR35936:SF17">
    <property type="entry name" value="ARGININE-BINDING EXTRACELLULAR PROTEIN ARTP"/>
    <property type="match status" value="1"/>
</dbReference>
<dbReference type="InterPro" id="IPR001638">
    <property type="entry name" value="Solute-binding_3/MltF_N"/>
</dbReference>
<dbReference type="RefSeq" id="WP_214420360.1">
    <property type="nucleotide sequence ID" value="NZ_CP075546.1"/>
</dbReference>
<dbReference type="SUPFAM" id="SSF53850">
    <property type="entry name" value="Periplasmic binding protein-like II"/>
    <property type="match status" value="1"/>
</dbReference>
<keyword evidence="2" id="KW-0472">Membrane</keyword>
<protein>
    <submittedName>
        <fullName evidence="4">Transporter substrate-binding domain-containing protein</fullName>
    </submittedName>
</protein>
<feature type="domain" description="Solute-binding protein family 3/N-terminal" evidence="3">
    <location>
        <begin position="40"/>
        <end position="273"/>
    </location>
</feature>
<keyword evidence="5" id="KW-1185">Reference proteome</keyword>
<accession>A0A8E7B302</accession>
<evidence type="ECO:0000256" key="1">
    <source>
        <dbReference type="ARBA" id="ARBA00022729"/>
    </source>
</evidence>
<reference evidence="4 5" key="1">
    <citation type="submission" date="2021-05" db="EMBL/GenBank/DDBJ databases">
        <title>A novel Methanospirillum isolate from a pyrite-forming mixed culture.</title>
        <authorList>
            <person name="Bunk B."/>
            <person name="Sproer C."/>
            <person name="Spring S."/>
            <person name="Pester M."/>
        </authorList>
    </citation>
    <scope>NUCLEOTIDE SEQUENCE [LARGE SCALE GENOMIC DNA]</scope>
    <source>
        <strain evidence="4 5">J.3.6.1-F.2.7.3</strain>
    </source>
</reference>